<dbReference type="Pfam" id="PF00106">
    <property type="entry name" value="adh_short"/>
    <property type="match status" value="1"/>
</dbReference>
<dbReference type="GO" id="GO:0050356">
    <property type="term" value="F:tropine dehydrogenase activity"/>
    <property type="evidence" value="ECO:0007669"/>
    <property type="project" value="UniProtKB-EC"/>
</dbReference>
<dbReference type="EC" id="1.1.1.206" evidence="4"/>
<evidence type="ECO:0000256" key="1">
    <source>
        <dbReference type="ARBA" id="ARBA00022857"/>
    </source>
</evidence>
<keyword evidence="1" id="KW-0521">NADP</keyword>
<dbReference type="STRING" id="74649.A0A2P6PDJ4"/>
<dbReference type="InterPro" id="IPR002347">
    <property type="entry name" value="SDR_fam"/>
</dbReference>
<proteinExistence type="inferred from homology"/>
<dbReference type="InterPro" id="IPR036291">
    <property type="entry name" value="NAD(P)-bd_dom_sf"/>
</dbReference>
<organism evidence="4 5">
    <name type="scientific">Rosa chinensis</name>
    <name type="common">China rose</name>
    <dbReference type="NCBI Taxonomy" id="74649"/>
    <lineage>
        <taxon>Eukaryota</taxon>
        <taxon>Viridiplantae</taxon>
        <taxon>Streptophyta</taxon>
        <taxon>Embryophyta</taxon>
        <taxon>Tracheophyta</taxon>
        <taxon>Spermatophyta</taxon>
        <taxon>Magnoliopsida</taxon>
        <taxon>eudicotyledons</taxon>
        <taxon>Gunneridae</taxon>
        <taxon>Pentapetalae</taxon>
        <taxon>rosids</taxon>
        <taxon>fabids</taxon>
        <taxon>Rosales</taxon>
        <taxon>Rosaceae</taxon>
        <taxon>Rosoideae</taxon>
        <taxon>Rosoideae incertae sedis</taxon>
        <taxon>Rosa</taxon>
    </lineage>
</organism>
<accession>A0A2P6PDJ4</accession>
<reference evidence="4 5" key="1">
    <citation type="journal article" date="2018" name="Nat. Genet.">
        <title>The Rosa genome provides new insights in the design of modern roses.</title>
        <authorList>
            <person name="Bendahmane M."/>
        </authorList>
    </citation>
    <scope>NUCLEOTIDE SEQUENCE [LARGE SCALE GENOMIC DNA]</scope>
    <source>
        <strain evidence="5">cv. Old Blush</strain>
    </source>
</reference>
<gene>
    <name evidence="4" type="ORF">RchiOBHm_Chr7g0223341</name>
</gene>
<comment type="similarity">
    <text evidence="3">Belongs to the short-chain dehydrogenases/reductases (SDR) family. SDR65C subfamily.</text>
</comment>
<dbReference type="Gene3D" id="3.40.50.720">
    <property type="entry name" value="NAD(P)-binding Rossmann-like Domain"/>
    <property type="match status" value="1"/>
</dbReference>
<dbReference type="PANTHER" id="PTHR42898:SF6">
    <property type="entry name" value="NADP-DEPENDENT MANNITOL DEHYDROGENASE"/>
    <property type="match status" value="1"/>
</dbReference>
<protein>
    <submittedName>
        <fullName evidence="4">Putative tropinone reductase I</fullName>
        <ecNumber evidence="4">1.1.1.206</ecNumber>
    </submittedName>
</protein>
<evidence type="ECO:0000256" key="2">
    <source>
        <dbReference type="ARBA" id="ARBA00023002"/>
    </source>
</evidence>
<dbReference type="EMBL" id="PDCK01000045">
    <property type="protein sequence ID" value="PRQ19997.1"/>
    <property type="molecule type" value="Genomic_DNA"/>
</dbReference>
<dbReference type="InterPro" id="IPR045000">
    <property type="entry name" value="TR"/>
</dbReference>
<dbReference type="PANTHER" id="PTHR42898">
    <property type="entry name" value="TROPINONE REDUCTASE"/>
    <property type="match status" value="1"/>
</dbReference>
<dbReference type="Proteomes" id="UP000238479">
    <property type="component" value="Chromosome 7"/>
</dbReference>
<evidence type="ECO:0000313" key="5">
    <source>
        <dbReference type="Proteomes" id="UP000238479"/>
    </source>
</evidence>
<dbReference type="SUPFAM" id="SSF51735">
    <property type="entry name" value="NAD(P)-binding Rossmann-fold domains"/>
    <property type="match status" value="1"/>
</dbReference>
<comment type="caution">
    <text evidence="4">The sequence shown here is derived from an EMBL/GenBank/DDBJ whole genome shotgun (WGS) entry which is preliminary data.</text>
</comment>
<evidence type="ECO:0000313" key="4">
    <source>
        <dbReference type="EMBL" id="PRQ19997.1"/>
    </source>
</evidence>
<name>A0A2P6PDJ4_ROSCH</name>
<keyword evidence="5" id="KW-1185">Reference proteome</keyword>
<dbReference type="AlphaFoldDB" id="A0A2P6PDJ4"/>
<keyword evidence="2 4" id="KW-0560">Oxidoreductase</keyword>
<dbReference type="Gramene" id="PRQ19997">
    <property type="protein sequence ID" value="PRQ19997"/>
    <property type="gene ID" value="RchiOBHm_Chr7g0223341"/>
</dbReference>
<sequence length="85" mass="9349">MAESSGNLANPRWSLRGTIALVPGGTRGIGYDAVEKLVALGVFVFTCSRNLAELVERCLKEWLAKEFCVTGVVFDVLIKFDKEKN</sequence>
<evidence type="ECO:0000256" key="3">
    <source>
        <dbReference type="ARBA" id="ARBA00025714"/>
    </source>
</evidence>